<keyword evidence="2" id="KW-1185">Reference proteome</keyword>
<sequence length="166" mass="18968">LSRFESSCIPNCGVLCDGPSLFVRCMKKTRKNEEQLTIAPCLLVKNFEAHLDCMNSTSLKNCKPCKHCQVPYGTSLLTKILDQKKACSVISESQDTLQLAHYLHKFNYPLDIITQHQLRQLLQKQKGVLGNTNILRIRILFFKCCCLDGPILEMKRELEELVVLIK</sequence>
<dbReference type="Proteomes" id="UP000887013">
    <property type="component" value="Unassembled WGS sequence"/>
</dbReference>
<evidence type="ECO:0000313" key="1">
    <source>
        <dbReference type="EMBL" id="GFT22123.1"/>
    </source>
</evidence>
<evidence type="ECO:0000313" key="2">
    <source>
        <dbReference type="Proteomes" id="UP000887013"/>
    </source>
</evidence>
<name>A0A8X6NLI4_NEPPI</name>
<feature type="non-terminal residue" evidence="1">
    <location>
        <position position="1"/>
    </location>
</feature>
<dbReference type="AlphaFoldDB" id="A0A8X6NLI4"/>
<comment type="caution">
    <text evidence="1">The sequence shown here is derived from an EMBL/GenBank/DDBJ whole genome shotgun (WGS) entry which is preliminary data.</text>
</comment>
<dbReference type="OrthoDB" id="6436275at2759"/>
<proteinExistence type="predicted"/>
<protein>
    <submittedName>
        <fullName evidence="1">SET and MYND domain-containing protein 3</fullName>
    </submittedName>
</protein>
<accession>A0A8X6NLI4</accession>
<gene>
    <name evidence="1" type="primary">X975_20241</name>
    <name evidence="1" type="ORF">NPIL_604991</name>
</gene>
<reference evidence="1" key="1">
    <citation type="submission" date="2020-08" db="EMBL/GenBank/DDBJ databases">
        <title>Multicomponent nature underlies the extraordinary mechanical properties of spider dragline silk.</title>
        <authorList>
            <person name="Kono N."/>
            <person name="Nakamura H."/>
            <person name="Mori M."/>
            <person name="Yoshida Y."/>
            <person name="Ohtoshi R."/>
            <person name="Malay A.D."/>
            <person name="Moran D.A.P."/>
            <person name="Tomita M."/>
            <person name="Numata K."/>
            <person name="Arakawa K."/>
        </authorList>
    </citation>
    <scope>NUCLEOTIDE SEQUENCE</scope>
</reference>
<dbReference type="EMBL" id="BMAW01059661">
    <property type="protein sequence ID" value="GFT22123.1"/>
    <property type="molecule type" value="Genomic_DNA"/>
</dbReference>
<organism evidence="1 2">
    <name type="scientific">Nephila pilipes</name>
    <name type="common">Giant wood spider</name>
    <name type="synonym">Nephila maculata</name>
    <dbReference type="NCBI Taxonomy" id="299642"/>
    <lineage>
        <taxon>Eukaryota</taxon>
        <taxon>Metazoa</taxon>
        <taxon>Ecdysozoa</taxon>
        <taxon>Arthropoda</taxon>
        <taxon>Chelicerata</taxon>
        <taxon>Arachnida</taxon>
        <taxon>Araneae</taxon>
        <taxon>Araneomorphae</taxon>
        <taxon>Entelegynae</taxon>
        <taxon>Araneoidea</taxon>
        <taxon>Nephilidae</taxon>
        <taxon>Nephila</taxon>
    </lineage>
</organism>